<gene>
    <name evidence="4" type="ORF">BVC80_8489g9</name>
</gene>
<dbReference type="EMBL" id="MVGT01000494">
    <property type="protein sequence ID" value="OVA16493.1"/>
    <property type="molecule type" value="Genomic_DNA"/>
</dbReference>
<dbReference type="OMA" id="EARMACY"/>
<dbReference type="GO" id="GO:0008270">
    <property type="term" value="F:zinc ion binding"/>
    <property type="evidence" value="ECO:0007669"/>
    <property type="project" value="InterPro"/>
</dbReference>
<keyword evidence="5" id="KW-1185">Reference proteome</keyword>
<accession>A0A200R188</accession>
<dbReference type="InterPro" id="IPR034904">
    <property type="entry name" value="FSCA_dom_sf"/>
</dbReference>
<dbReference type="PANTHER" id="PTHR47926:SF436">
    <property type="entry name" value="PENTATRICOPEPTIDE REPEAT-CONTAINING PROTEIN ELI1, CHLOROPLASTIC-LIKE ISOFORM X2"/>
    <property type="match status" value="1"/>
</dbReference>
<protein>
    <submittedName>
        <fullName evidence="4">NIF system FeS cluster assembly</fullName>
    </submittedName>
</protein>
<dbReference type="Pfam" id="PF20431">
    <property type="entry name" value="E_motif"/>
    <property type="match status" value="1"/>
</dbReference>
<dbReference type="InterPro" id="IPR032867">
    <property type="entry name" value="DYW_dom"/>
</dbReference>
<dbReference type="FunFam" id="1.25.40.10:FF:000031">
    <property type="entry name" value="Pentatricopeptide repeat-containing protein mitochondrial"/>
    <property type="match status" value="1"/>
</dbReference>
<organism evidence="4 5">
    <name type="scientific">Macleaya cordata</name>
    <name type="common">Five-seeded plume-poppy</name>
    <name type="synonym">Bocconia cordata</name>
    <dbReference type="NCBI Taxonomy" id="56857"/>
    <lineage>
        <taxon>Eukaryota</taxon>
        <taxon>Viridiplantae</taxon>
        <taxon>Streptophyta</taxon>
        <taxon>Embryophyta</taxon>
        <taxon>Tracheophyta</taxon>
        <taxon>Spermatophyta</taxon>
        <taxon>Magnoliopsida</taxon>
        <taxon>Ranunculales</taxon>
        <taxon>Papaveraceae</taxon>
        <taxon>Papaveroideae</taxon>
        <taxon>Macleaya</taxon>
    </lineage>
</organism>
<evidence type="ECO:0000259" key="3">
    <source>
        <dbReference type="Pfam" id="PF14432"/>
    </source>
</evidence>
<dbReference type="InParanoid" id="A0A200R188"/>
<feature type="domain" description="DYW" evidence="3">
    <location>
        <begin position="653"/>
        <end position="739"/>
    </location>
</feature>
<dbReference type="Pfam" id="PF01535">
    <property type="entry name" value="PPR"/>
    <property type="match status" value="2"/>
</dbReference>
<dbReference type="GO" id="GO:0003723">
    <property type="term" value="F:RNA binding"/>
    <property type="evidence" value="ECO:0007669"/>
    <property type="project" value="InterPro"/>
</dbReference>
<dbReference type="GO" id="GO:0051536">
    <property type="term" value="F:iron-sulfur cluster binding"/>
    <property type="evidence" value="ECO:0007669"/>
    <property type="project" value="InterPro"/>
</dbReference>
<dbReference type="NCBIfam" id="TIGR00756">
    <property type="entry name" value="PPR"/>
    <property type="match status" value="7"/>
</dbReference>
<feature type="repeat" description="PPR" evidence="2">
    <location>
        <begin position="205"/>
        <end position="239"/>
    </location>
</feature>
<evidence type="ECO:0000256" key="2">
    <source>
        <dbReference type="PROSITE-ProRule" id="PRU00708"/>
    </source>
</evidence>
<dbReference type="SUPFAM" id="SSF117916">
    <property type="entry name" value="Fe-S cluster assembly (FSCA) domain-like"/>
    <property type="match status" value="1"/>
</dbReference>
<dbReference type="FunFam" id="1.25.40.10:FF:000344">
    <property type="entry name" value="Pentatricopeptide repeat-containing protein"/>
    <property type="match status" value="1"/>
</dbReference>
<dbReference type="GO" id="GO:0016226">
    <property type="term" value="P:iron-sulfur cluster assembly"/>
    <property type="evidence" value="ECO:0007669"/>
    <property type="project" value="InterPro"/>
</dbReference>
<dbReference type="Gene3D" id="3.30.300.130">
    <property type="entry name" value="Fe-S cluster assembly (FSCA)"/>
    <property type="match status" value="1"/>
</dbReference>
<dbReference type="FunFam" id="1.25.40.10:FF:000641">
    <property type="entry name" value="Pentatricopeptide repeat-containing protein mitochondrial"/>
    <property type="match status" value="1"/>
</dbReference>
<dbReference type="PROSITE" id="PS51375">
    <property type="entry name" value="PPR"/>
    <property type="match status" value="6"/>
</dbReference>
<dbReference type="AlphaFoldDB" id="A0A200R188"/>
<comment type="caution">
    <text evidence="4">The sequence shown here is derived from an EMBL/GenBank/DDBJ whole genome shotgun (WGS) entry which is preliminary data.</text>
</comment>
<dbReference type="GO" id="GO:0005506">
    <property type="term" value="F:iron ion binding"/>
    <property type="evidence" value="ECO:0007669"/>
    <property type="project" value="InterPro"/>
</dbReference>
<keyword evidence="1" id="KW-0677">Repeat</keyword>
<dbReference type="Pfam" id="PF20430">
    <property type="entry name" value="Eplus_motif"/>
    <property type="match status" value="1"/>
</dbReference>
<evidence type="ECO:0000256" key="1">
    <source>
        <dbReference type="ARBA" id="ARBA00022737"/>
    </source>
</evidence>
<feature type="repeat" description="PPR" evidence="2">
    <location>
        <begin position="42"/>
        <end position="76"/>
    </location>
</feature>
<dbReference type="Pfam" id="PF14432">
    <property type="entry name" value="DYW_deaminase"/>
    <property type="match status" value="1"/>
</dbReference>
<dbReference type="PANTHER" id="PTHR47926">
    <property type="entry name" value="PENTATRICOPEPTIDE REPEAT-CONTAINING PROTEIN"/>
    <property type="match status" value="1"/>
</dbReference>
<sequence>MVVSGFIKDTFAASRLLEFSAKSQFIHLNYSLCILNQVESPNGFTWNTILKAYLQRGYPQSTIFLYKLMLEKNFEPDNYTYPILIQACSARFSEKEGKEIHNHVLKMGFHLDVYVLNTLIKMYDVCGNLKDARKLFDESPVKDSVSWNSILAGYVKVGDVEQATSIFDQMPQRNTIASNSMIDLLGKTGHLSAARKLYDEMPKRDMVSWSAMISCYEENGMFEEALEMFAHMKSEGVMVDEVVIVSVLSACANLMVIKEGMLIHGLAIRMGIEAYVNLQNALLHMYSNCGDIKSSRRLFDASPFLDQISWNSMISGYLKAGFIGDARNLFDSMPEKDVVSWSAMISGYAQHDHFLETLELFHEMQVQEIKPDETTLVSVVSACAHLAALDQGKWVHAFIRKNELKINPILGTTLIDMYMKCGCVENAMEVFQGMEEKAVSSWNALIVGLAMNELVEGSFEKFSEMKKCGIEPNEITFVGILGACRHVGLVNEGRRYFESMIKIHNIEPNVKHYGCMVDLLSRAGFLEEAEKLIENMPMEPDVATWGALLGACKKYGNTKMGERVGKKLIELHPDHDGFHVLLSNIYASKGKWEDVGEIRGIMKKQGVVKIPGCSLIEADGVVHEFLAGDRMHPRIKDIDRMLDEMTKRLKMEGYAPDTNEVALDIDEEEKETSLYRHSEKLAIAFGIISINPPTPIRIMKNLRICGDCHNAAKAISRAYGREIVVRDRHRFHHFKQGNIDVVSVEDGIISLKLQGACRSCPSLTTTMKMGIDRFLKEKFGDLVKDICQVFDDQQNGTTVEAVNGHLDILIPPIKNYGGSLEVVSVNGSDFHVKYEGPGELEQELEQLSAT</sequence>
<name>A0A200R188_MACCD</name>
<feature type="repeat" description="PPR" evidence="2">
    <location>
        <begin position="143"/>
        <end position="177"/>
    </location>
</feature>
<feature type="repeat" description="PPR" evidence="2">
    <location>
        <begin position="438"/>
        <end position="472"/>
    </location>
</feature>
<dbReference type="Proteomes" id="UP000195402">
    <property type="component" value="Unassembled WGS sequence"/>
</dbReference>
<dbReference type="GO" id="GO:0005198">
    <property type="term" value="F:structural molecule activity"/>
    <property type="evidence" value="ECO:0007669"/>
    <property type="project" value="UniProtKB-ARBA"/>
</dbReference>
<feature type="repeat" description="PPR" evidence="2">
    <location>
        <begin position="306"/>
        <end position="336"/>
    </location>
</feature>
<dbReference type="InterPro" id="IPR002885">
    <property type="entry name" value="PPR_rpt"/>
</dbReference>
<dbReference type="FunFam" id="1.25.40.10:FF:000417">
    <property type="entry name" value="Pentatricopeptide repeat-containing protein At4g38010"/>
    <property type="match status" value="1"/>
</dbReference>
<feature type="repeat" description="PPR" evidence="2">
    <location>
        <begin position="337"/>
        <end position="371"/>
    </location>
</feature>
<dbReference type="FunFam" id="1.25.40.10:FF:003724">
    <property type="entry name" value="Uncharacterized protein"/>
    <property type="match status" value="1"/>
</dbReference>
<dbReference type="InterPro" id="IPR046849">
    <property type="entry name" value="E2_motif"/>
</dbReference>
<dbReference type="GO" id="GO:0009451">
    <property type="term" value="P:RNA modification"/>
    <property type="evidence" value="ECO:0007669"/>
    <property type="project" value="InterPro"/>
</dbReference>
<dbReference type="InterPro" id="IPR046960">
    <property type="entry name" value="PPR_At4g14850-like_plant"/>
</dbReference>
<reference evidence="4 5" key="1">
    <citation type="journal article" date="2017" name="Mol. Plant">
        <title>The Genome of Medicinal Plant Macleaya cordata Provides New Insights into Benzylisoquinoline Alkaloids Metabolism.</title>
        <authorList>
            <person name="Liu X."/>
            <person name="Liu Y."/>
            <person name="Huang P."/>
            <person name="Ma Y."/>
            <person name="Qing Z."/>
            <person name="Tang Q."/>
            <person name="Cao H."/>
            <person name="Cheng P."/>
            <person name="Zheng Y."/>
            <person name="Yuan Z."/>
            <person name="Zhou Y."/>
            <person name="Liu J."/>
            <person name="Tang Z."/>
            <person name="Zhuo Y."/>
            <person name="Zhang Y."/>
            <person name="Yu L."/>
            <person name="Huang J."/>
            <person name="Yang P."/>
            <person name="Peng Q."/>
            <person name="Zhang J."/>
            <person name="Jiang W."/>
            <person name="Zhang Z."/>
            <person name="Lin K."/>
            <person name="Ro D.K."/>
            <person name="Chen X."/>
            <person name="Xiong X."/>
            <person name="Shang Y."/>
            <person name="Huang S."/>
            <person name="Zeng J."/>
        </authorList>
    </citation>
    <scope>NUCLEOTIDE SEQUENCE [LARGE SCALE GENOMIC DNA]</scope>
    <source>
        <strain evidence="5">cv. BLH2017</strain>
        <tissue evidence="4">Root</tissue>
    </source>
</reference>
<dbReference type="SUPFAM" id="SSF48452">
    <property type="entry name" value="TPR-like"/>
    <property type="match status" value="1"/>
</dbReference>
<proteinExistence type="predicted"/>
<dbReference type="InterPro" id="IPR011990">
    <property type="entry name" value="TPR-like_helical_dom_sf"/>
</dbReference>
<evidence type="ECO:0000313" key="4">
    <source>
        <dbReference type="EMBL" id="OVA16493.1"/>
    </source>
</evidence>
<dbReference type="OrthoDB" id="750171at2759"/>
<evidence type="ECO:0000313" key="5">
    <source>
        <dbReference type="Proteomes" id="UP000195402"/>
    </source>
</evidence>
<dbReference type="Pfam" id="PF13041">
    <property type="entry name" value="PPR_2"/>
    <property type="match status" value="5"/>
</dbReference>
<dbReference type="Gene3D" id="1.25.40.10">
    <property type="entry name" value="Tetratricopeptide repeat domain"/>
    <property type="match status" value="5"/>
</dbReference>
<dbReference type="InterPro" id="IPR046848">
    <property type="entry name" value="E_motif"/>
</dbReference>